<dbReference type="EMBL" id="CP046522">
    <property type="protein sequence ID" value="QGU96894.1"/>
    <property type="molecule type" value="Genomic_DNA"/>
</dbReference>
<reference evidence="1 2" key="1">
    <citation type="submission" date="2019-12" db="EMBL/GenBank/DDBJ databases">
        <title>Genome sequenceing of Clostridium bovifaecis.</title>
        <authorList>
            <person name="Yao Y."/>
        </authorList>
    </citation>
    <scope>NUCLEOTIDE SEQUENCE [LARGE SCALE GENOMIC DNA]</scope>
    <source>
        <strain evidence="1 2">BXX</strain>
    </source>
</reference>
<organism evidence="1 2">
    <name type="scientific">Clostridium bovifaecis</name>
    <dbReference type="NCBI Taxonomy" id="2184719"/>
    <lineage>
        <taxon>Bacteria</taxon>
        <taxon>Bacillati</taxon>
        <taxon>Bacillota</taxon>
        <taxon>Clostridia</taxon>
        <taxon>Eubacteriales</taxon>
        <taxon>Clostridiaceae</taxon>
        <taxon>Clostridium</taxon>
    </lineage>
</organism>
<sequence length="486" mass="54188">MRKPIKPIAPKPSQYGIDPSLVKTRVAEMPGMVSLLLKDLFPDLPDVIFPAGDDALQNVRKAAEDALMKVDMSMIKPEHSVNVLCSHHGFTLLGGEPYAELLKAIRDVVIERTGTKNIRLRAGVGMRFRETEEYIKRYGLDVYYEGKAIGLAPVDEGVAIETEIGTLYGLKKIYDADWIIHAHHTDVREVHFHRQVDKAVKPFAMSYARIETRSTYHQNLGPRAANFTARAIFESEYVQNKFAFAAFLNVGPHGVVGVDVDNDLYALNDRATFVGCQYYGKIMTLLGEVDECIAVLDFPCPGPYVFAAGVIYANFLGANTDLYDLEKNPLPSYTWYTEAFYAKNGKPILGDIPEINPAIKMCVHNYAWLGYPSAFFSEHIPTVVVGQEQADLFDTDPLNMQYMDHAVTVKTAEAAMNFAYKTTGTDKVIIFDGAMAGLNVSESLAKLLIEKAPAISKKVDEELLPKWFKQRGVDISILEKLQKSNK</sequence>
<protein>
    <submittedName>
        <fullName evidence="1">Uncharacterized protein</fullName>
    </submittedName>
</protein>
<evidence type="ECO:0000313" key="2">
    <source>
        <dbReference type="Proteomes" id="UP000422764"/>
    </source>
</evidence>
<keyword evidence="2" id="KW-1185">Reference proteome</keyword>
<name>A0A6I6F6Q1_9CLOT</name>
<dbReference type="AlphaFoldDB" id="A0A6I6F6Q1"/>
<dbReference type="Proteomes" id="UP000422764">
    <property type="component" value="Chromosome"/>
</dbReference>
<accession>A0A6I6F6Q1</accession>
<evidence type="ECO:0000313" key="1">
    <source>
        <dbReference type="EMBL" id="QGU96894.1"/>
    </source>
</evidence>
<proteinExistence type="predicted"/>
<gene>
    <name evidence="1" type="ORF">GOM49_15220</name>
</gene>